<keyword evidence="1" id="KW-0238">DNA-binding</keyword>
<dbReference type="InterPro" id="IPR012340">
    <property type="entry name" value="NA-bd_OB-fold"/>
</dbReference>
<evidence type="ECO:0000256" key="2">
    <source>
        <dbReference type="SAM" id="MobiDB-lite"/>
    </source>
</evidence>
<evidence type="ECO:0000259" key="3">
    <source>
        <dbReference type="Pfam" id="PF16900"/>
    </source>
</evidence>
<accession>A0A7J6VIK1</accession>
<dbReference type="AlphaFoldDB" id="A0A7J6VIK1"/>
<protein>
    <recommendedName>
        <fullName evidence="3">Replication protein A OB domain-containing protein</fullName>
    </recommendedName>
</protein>
<dbReference type="Proteomes" id="UP000554482">
    <property type="component" value="Unassembled WGS sequence"/>
</dbReference>
<dbReference type="InterPro" id="IPR031657">
    <property type="entry name" value="REPA_OB_2"/>
</dbReference>
<sequence>MRLQSTDLSPDMVKEIEEFGTWVLRLGEGNLPTKSLKEYDESTWIEIPEGLLIHNNGDPIHQIIESIYPDASTRIVEPNYLKDRTLQQSTPPSDIHPVPASIIPTDVVGVYIDSSDVTKIKDGKRLREIWIRDETANSVRVVLWGDLADKFVKPTNVVEKPIFVLSSTSVDYYKVTQKYSVNSRDSSSYYFDLDIPEEKDDDSLQANPQAYDDGDDDDDGIQLKLMRKQVTQKNKRLQNAKEGDKVTPAKKSNTRKN</sequence>
<keyword evidence="5" id="KW-1185">Reference proteome</keyword>
<dbReference type="EMBL" id="JABWDY010032629">
    <property type="protein sequence ID" value="KAF5184045.1"/>
    <property type="molecule type" value="Genomic_DNA"/>
</dbReference>
<organism evidence="4 5">
    <name type="scientific">Thalictrum thalictroides</name>
    <name type="common">Rue-anemone</name>
    <name type="synonym">Anemone thalictroides</name>
    <dbReference type="NCBI Taxonomy" id="46969"/>
    <lineage>
        <taxon>Eukaryota</taxon>
        <taxon>Viridiplantae</taxon>
        <taxon>Streptophyta</taxon>
        <taxon>Embryophyta</taxon>
        <taxon>Tracheophyta</taxon>
        <taxon>Spermatophyta</taxon>
        <taxon>Magnoliopsida</taxon>
        <taxon>Ranunculales</taxon>
        <taxon>Ranunculaceae</taxon>
        <taxon>Thalictroideae</taxon>
        <taxon>Thalictrum</taxon>
    </lineage>
</organism>
<evidence type="ECO:0000313" key="4">
    <source>
        <dbReference type="EMBL" id="KAF5184045.1"/>
    </source>
</evidence>
<comment type="caution">
    <text evidence="4">The sequence shown here is derived from an EMBL/GenBank/DDBJ whole genome shotgun (WGS) entry which is preliminary data.</text>
</comment>
<dbReference type="SUPFAM" id="SSF50249">
    <property type="entry name" value="Nucleic acid-binding proteins"/>
    <property type="match status" value="1"/>
</dbReference>
<dbReference type="Pfam" id="PF16900">
    <property type="entry name" value="REPA_OB_2"/>
    <property type="match status" value="1"/>
</dbReference>
<dbReference type="GO" id="GO:0003677">
    <property type="term" value="F:DNA binding"/>
    <property type="evidence" value="ECO:0007669"/>
    <property type="project" value="UniProtKB-KW"/>
</dbReference>
<proteinExistence type="predicted"/>
<feature type="region of interest" description="Disordered" evidence="2">
    <location>
        <begin position="199"/>
        <end position="257"/>
    </location>
</feature>
<reference evidence="4 5" key="1">
    <citation type="submission" date="2020-06" db="EMBL/GenBank/DDBJ databases">
        <title>Transcriptomic and genomic resources for Thalictrum thalictroides and T. hernandezii: Facilitating candidate gene discovery in an emerging model plant lineage.</title>
        <authorList>
            <person name="Arias T."/>
            <person name="Riano-Pachon D.M."/>
            <person name="Di Stilio V.S."/>
        </authorList>
    </citation>
    <scope>NUCLEOTIDE SEQUENCE [LARGE SCALE GENOMIC DNA]</scope>
    <source>
        <strain evidence="5">cv. WT478/WT964</strain>
        <tissue evidence="4">Leaves</tissue>
    </source>
</reference>
<name>A0A7J6VIK1_THATH</name>
<feature type="domain" description="Replication protein A OB" evidence="3">
    <location>
        <begin position="105"/>
        <end position="175"/>
    </location>
</feature>
<gene>
    <name evidence="4" type="ORF">FRX31_026365</name>
</gene>
<dbReference type="Gene3D" id="2.40.50.140">
    <property type="entry name" value="Nucleic acid-binding proteins"/>
    <property type="match status" value="1"/>
</dbReference>
<evidence type="ECO:0000313" key="5">
    <source>
        <dbReference type="Proteomes" id="UP000554482"/>
    </source>
</evidence>
<evidence type="ECO:0000256" key="1">
    <source>
        <dbReference type="ARBA" id="ARBA00023125"/>
    </source>
</evidence>